<dbReference type="GO" id="GO:0030983">
    <property type="term" value="F:mismatched DNA binding"/>
    <property type="evidence" value="ECO:0007669"/>
    <property type="project" value="InterPro"/>
</dbReference>
<feature type="compositionally biased region" description="Low complexity" evidence="6">
    <location>
        <begin position="496"/>
        <end position="534"/>
    </location>
</feature>
<feature type="region of interest" description="Disordered" evidence="6">
    <location>
        <begin position="1177"/>
        <end position="1207"/>
    </location>
</feature>
<feature type="region of interest" description="Disordered" evidence="6">
    <location>
        <begin position="838"/>
        <end position="932"/>
    </location>
</feature>
<gene>
    <name evidence="8" type="ORF">ENH_00022840</name>
</gene>
<dbReference type="Gene3D" id="3.30.230.10">
    <property type="match status" value="1"/>
</dbReference>
<evidence type="ECO:0000313" key="9">
    <source>
        <dbReference type="Proteomes" id="UP000030754"/>
    </source>
</evidence>
<feature type="region of interest" description="Disordered" evidence="6">
    <location>
        <begin position="946"/>
        <end position="967"/>
    </location>
</feature>
<dbReference type="InterPro" id="IPR036890">
    <property type="entry name" value="HATPase_C_sf"/>
</dbReference>
<feature type="compositionally biased region" description="Polar residues" evidence="6">
    <location>
        <begin position="754"/>
        <end position="766"/>
    </location>
</feature>
<dbReference type="InterPro" id="IPR032189">
    <property type="entry name" value="Mlh1_C"/>
</dbReference>
<dbReference type="Pfam" id="PF01119">
    <property type="entry name" value="DNA_mis_repair"/>
    <property type="match status" value="1"/>
</dbReference>
<feature type="domain" description="DNA mismatch repair protein S5" evidence="7">
    <location>
        <begin position="570"/>
        <end position="682"/>
    </location>
</feature>
<evidence type="ECO:0000256" key="3">
    <source>
        <dbReference type="ARBA" id="ARBA00022763"/>
    </source>
</evidence>
<keyword evidence="9" id="KW-1185">Reference proteome</keyword>
<dbReference type="SMART" id="SM01340">
    <property type="entry name" value="DNA_mis_repair"/>
    <property type="match status" value="1"/>
</dbReference>
<dbReference type="PANTHER" id="PTHR10073:SF12">
    <property type="entry name" value="DNA MISMATCH REPAIR PROTEIN MLH1"/>
    <property type="match status" value="1"/>
</dbReference>
<dbReference type="PROSITE" id="PS00058">
    <property type="entry name" value="DNA_MISMATCH_REPAIR_1"/>
    <property type="match status" value="1"/>
</dbReference>
<dbReference type="EMBL" id="HG722525">
    <property type="protein sequence ID" value="CDJ62666.1"/>
    <property type="molecule type" value="Genomic_DNA"/>
</dbReference>
<feature type="region of interest" description="Disordered" evidence="6">
    <location>
        <begin position="345"/>
        <end position="366"/>
    </location>
</feature>
<dbReference type="Pfam" id="PF13589">
    <property type="entry name" value="HATPase_c_3"/>
    <property type="match status" value="1"/>
</dbReference>
<keyword evidence="4" id="KW-0234">DNA repair</keyword>
<evidence type="ECO:0000256" key="1">
    <source>
        <dbReference type="ARBA" id="ARBA00004123"/>
    </source>
</evidence>
<feature type="compositionally biased region" description="Low complexity" evidence="6">
    <location>
        <begin position="1195"/>
        <end position="1207"/>
    </location>
</feature>
<dbReference type="NCBIfam" id="TIGR00585">
    <property type="entry name" value="mutl"/>
    <property type="match status" value="1"/>
</dbReference>
<evidence type="ECO:0000256" key="5">
    <source>
        <dbReference type="ARBA" id="ARBA00023242"/>
    </source>
</evidence>
<reference evidence="8" key="2">
    <citation type="submission" date="2013-10" db="EMBL/GenBank/DDBJ databases">
        <authorList>
            <person name="Aslett M."/>
        </authorList>
    </citation>
    <scope>NUCLEOTIDE SEQUENCE [LARGE SCALE GENOMIC DNA]</scope>
    <source>
        <strain evidence="8">Houghton</strain>
    </source>
</reference>
<comment type="similarity">
    <text evidence="2">Belongs to the DNA mismatch repair MutL/HexB family.</text>
</comment>
<dbReference type="InterPro" id="IPR038973">
    <property type="entry name" value="MutL/Mlh/Pms-like"/>
</dbReference>
<evidence type="ECO:0000313" key="8">
    <source>
        <dbReference type="EMBL" id="CDJ62666.1"/>
    </source>
</evidence>
<feature type="compositionally biased region" description="Low complexity" evidence="6">
    <location>
        <begin position="1177"/>
        <end position="1187"/>
    </location>
</feature>
<feature type="compositionally biased region" description="Low complexity" evidence="6">
    <location>
        <begin position="846"/>
        <end position="875"/>
    </location>
</feature>
<dbReference type="InterPro" id="IPR014721">
    <property type="entry name" value="Ribsml_uS5_D2-typ_fold_subgr"/>
</dbReference>
<dbReference type="GO" id="GO:0016887">
    <property type="term" value="F:ATP hydrolysis activity"/>
    <property type="evidence" value="ECO:0007669"/>
    <property type="project" value="InterPro"/>
</dbReference>
<feature type="compositionally biased region" description="Low complexity" evidence="6">
    <location>
        <begin position="774"/>
        <end position="784"/>
    </location>
</feature>
<feature type="compositionally biased region" description="Low complexity" evidence="6">
    <location>
        <begin position="908"/>
        <end position="932"/>
    </location>
</feature>
<dbReference type="Gene3D" id="3.30.565.10">
    <property type="entry name" value="Histidine kinase-like ATPase, C-terminal domain"/>
    <property type="match status" value="1"/>
</dbReference>
<reference evidence="8" key="1">
    <citation type="submission" date="2013-10" db="EMBL/GenBank/DDBJ databases">
        <title>Genomic analysis of the causative agents of coccidiosis in chickens.</title>
        <authorList>
            <person name="Reid A.J."/>
            <person name="Blake D."/>
            <person name="Billington K."/>
            <person name="Browne H."/>
            <person name="Dunn M."/>
            <person name="Hung S."/>
            <person name="Kawahara F."/>
            <person name="Miranda-Saavedra D."/>
            <person name="Mourier T."/>
            <person name="Nagra H."/>
            <person name="Otto T.D."/>
            <person name="Rawlings N."/>
            <person name="Sanchez A."/>
            <person name="Sanders M."/>
            <person name="Subramaniam C."/>
            <person name="Tay Y."/>
            <person name="Dear P."/>
            <person name="Doerig C."/>
            <person name="Gruber A."/>
            <person name="Parkinson J."/>
            <person name="Shirley M."/>
            <person name="Wan K.L."/>
            <person name="Berriman M."/>
            <person name="Tomley F."/>
            <person name="Pain A."/>
        </authorList>
    </citation>
    <scope>NUCLEOTIDE SEQUENCE [LARGE SCALE GENOMIC DNA]</scope>
    <source>
        <strain evidence="8">Houghton</strain>
    </source>
</reference>
<evidence type="ECO:0000256" key="2">
    <source>
        <dbReference type="ARBA" id="ARBA00006082"/>
    </source>
</evidence>
<dbReference type="GO" id="GO:0140664">
    <property type="term" value="F:ATP-dependent DNA damage sensor activity"/>
    <property type="evidence" value="ECO:0007669"/>
    <property type="project" value="InterPro"/>
</dbReference>
<keyword evidence="3" id="KW-0227">DNA damage</keyword>
<feature type="compositionally biased region" description="Low complexity" evidence="6">
    <location>
        <begin position="352"/>
        <end position="364"/>
    </location>
</feature>
<name>U6MF69_9EIME</name>
<comment type="subcellular location">
    <subcellularLocation>
        <location evidence="1">Nucleus</location>
    </subcellularLocation>
</comment>
<feature type="region of interest" description="Disordered" evidence="6">
    <location>
        <begin position="435"/>
        <end position="477"/>
    </location>
</feature>
<dbReference type="InterPro" id="IPR002099">
    <property type="entry name" value="MutL/Mlh/PMS"/>
</dbReference>
<dbReference type="InterPro" id="IPR013507">
    <property type="entry name" value="DNA_mismatch_S5_2-like"/>
</dbReference>
<protein>
    <submittedName>
        <fullName evidence="8">DNA mismatch repair protein, putative</fullName>
    </submittedName>
</protein>
<dbReference type="RefSeq" id="XP_013440028.1">
    <property type="nucleotide sequence ID" value="XM_013584574.1"/>
</dbReference>
<dbReference type="InterPro" id="IPR014762">
    <property type="entry name" value="DNA_mismatch_repair_CS"/>
</dbReference>
<dbReference type="Pfam" id="PF16413">
    <property type="entry name" value="Mlh1_C"/>
    <property type="match status" value="1"/>
</dbReference>
<feature type="region of interest" description="Disordered" evidence="6">
    <location>
        <begin position="493"/>
        <end position="534"/>
    </location>
</feature>
<evidence type="ECO:0000256" key="6">
    <source>
        <dbReference type="SAM" id="MobiDB-lite"/>
    </source>
</evidence>
<feature type="region of interest" description="Disordered" evidence="6">
    <location>
        <begin position="753"/>
        <end position="795"/>
    </location>
</feature>
<sequence>MWDPEEIVEAAAAVDAAANRDSVEAATKAYEAKAAAVEEDAAATQAASAPAAAAAEAAAATAAAGEGGPPSSCQPSFADFSSPSLDAALPAAGAAARGAAEKAAAAAAAAAAGGRIRLLPDDVVRRIAAGEVVTRPSAALKELLENSLDAGALRVSVHCVGGGLRLLQVADDGCGIAAADLPLLCARHCTSKLQQLQQLQHLQSFGFRGEALAALSLVSKLSVSTKEVGAPHGLSCTYTAGVLAEDPTPLARARGTTIKATDLFYCLPARRRVFLSSAVAGGGAGAAAAAAAAAAGTDEYLKCLQVVGRYALNNPHVAFVMRRQQQQLPDINTTAFGLSEARKLLQQHRKQQQPQEGDSSSSSSGELTCSCCCTEDKERVPTAAELRLLRGIALLQGGGLRVIEKIHGEATSSTLLPIHLKGRLPVAALNFLRSGEQQEQQQQQECQQQQPASEGEAAAEAAAESGSGDSSSSSSSESVCPLLRELASLFGEQQEEQQQQECQQQQPASEGEATAEAAAESGSGDSSSSSSSSESVCPLLRELASLLFAAADGSAGAAAAGAPAAAGASAAAVAAAAAAELYLTDINEGEWRVSGLVSAANRGQKKASFCFFINSRLVDCPALKRCVDGVYGQLMPKGQRPWVYLSLELPSPLVDVNVHPSKSQVRFLHEEVIAEAIAQALMARDNCSAGVLPGLSCLLFFCLAVNGASAVDTFYLLLLLQEMLSGQTSSKALLLQEPAVAESKLKQQHLVLVSTDSKTQEQPEGDTTNKRRSSGSSSSSSSSSKPALKPTRTRTDARQLPLSAFWQHSFHSQKAQPLGQQEQQLIPCSSISNATAAAPLQEGPGDQVQLPDEQQQQQQQLEQDSSDGMPSQHPEQQQEHQQQEQQQQGHQQQEQQQQEHQQHEHQQQEQQQPEQSPAAAEPAATQASSQPQSVLRLFDERSNGGHVLDRVAPCSSSSSSRTDAGRLRSVRQLLKRCAAAAGVEAADSSSSNRDSATALQGCTYVGAVNSKMALLQKGESLLLVNLPAVARECVYQSVLRRLGRLPVVRLQVPSKLEAALCAALREQQYQNESEPQQQQQQQQRETARQHCAVLLQRRALLADYFGLVLTRDGCLVGLPLCCGRHLPSPLLLCSLLLRLATEVDWSEEVACLHGIALLLAEAYTTVDESSAAVPAEAAAAAEEASAESNEHARLQQQQKQDQSNSSSNTLLLQQKACLREEAATQRDCSDIDKQMAASPETRRMFSNVLMPALRFYWKAYIPNCFFSDGTVKELTNLKALYRVFERC</sequence>
<dbReference type="GeneID" id="25472454"/>
<feature type="compositionally biased region" description="Low complexity" evidence="6">
    <location>
        <begin position="437"/>
        <end position="477"/>
    </location>
</feature>
<dbReference type="CDD" id="cd16926">
    <property type="entry name" value="HATPase_MutL-MLH-PMS-like"/>
    <property type="match status" value="1"/>
</dbReference>
<dbReference type="GO" id="GO:0032389">
    <property type="term" value="C:MutLalpha complex"/>
    <property type="evidence" value="ECO:0007669"/>
    <property type="project" value="TreeGrafter"/>
</dbReference>
<feature type="compositionally biased region" description="Low complexity" evidence="6">
    <location>
        <begin position="883"/>
        <end position="899"/>
    </location>
</feature>
<keyword evidence="5" id="KW-0539">Nucleus</keyword>
<dbReference type="VEuPathDB" id="ToxoDB:ENH_00022840"/>
<dbReference type="SUPFAM" id="SSF54211">
    <property type="entry name" value="Ribosomal protein S5 domain 2-like"/>
    <property type="match status" value="1"/>
</dbReference>
<dbReference type="PANTHER" id="PTHR10073">
    <property type="entry name" value="DNA MISMATCH REPAIR PROTEIN MLH, PMS, MUTL"/>
    <property type="match status" value="1"/>
</dbReference>
<dbReference type="OrthoDB" id="10263226at2759"/>
<proteinExistence type="inferred from homology"/>
<dbReference type="GO" id="GO:0005524">
    <property type="term" value="F:ATP binding"/>
    <property type="evidence" value="ECO:0007669"/>
    <property type="project" value="InterPro"/>
</dbReference>
<dbReference type="InterPro" id="IPR020568">
    <property type="entry name" value="Ribosomal_Su5_D2-typ_SF"/>
</dbReference>
<accession>U6MF69</accession>
<evidence type="ECO:0000256" key="4">
    <source>
        <dbReference type="ARBA" id="ARBA00023204"/>
    </source>
</evidence>
<evidence type="ECO:0000259" key="7">
    <source>
        <dbReference type="SMART" id="SM01340"/>
    </source>
</evidence>
<dbReference type="GO" id="GO:0006298">
    <property type="term" value="P:mismatch repair"/>
    <property type="evidence" value="ECO:0007669"/>
    <property type="project" value="InterPro"/>
</dbReference>
<dbReference type="Proteomes" id="UP000030754">
    <property type="component" value="Unassembled WGS sequence"/>
</dbReference>
<organism evidence="8 9">
    <name type="scientific">Eimeria necatrix</name>
    <dbReference type="NCBI Taxonomy" id="51315"/>
    <lineage>
        <taxon>Eukaryota</taxon>
        <taxon>Sar</taxon>
        <taxon>Alveolata</taxon>
        <taxon>Apicomplexa</taxon>
        <taxon>Conoidasida</taxon>
        <taxon>Coccidia</taxon>
        <taxon>Eucoccidiorida</taxon>
        <taxon>Eimeriorina</taxon>
        <taxon>Eimeriidae</taxon>
        <taxon>Eimeria</taxon>
    </lineage>
</organism>
<dbReference type="SUPFAM" id="SSF55874">
    <property type="entry name" value="ATPase domain of HSP90 chaperone/DNA topoisomerase II/histidine kinase"/>
    <property type="match status" value="1"/>
</dbReference>